<dbReference type="SUPFAM" id="SSF55931">
    <property type="entry name" value="Glutamine synthetase/guanido kinase"/>
    <property type="match status" value="1"/>
</dbReference>
<dbReference type="PROSITE" id="PS00181">
    <property type="entry name" value="GLNA_ATP"/>
    <property type="match status" value="1"/>
</dbReference>
<evidence type="ECO:0000259" key="12">
    <source>
        <dbReference type="PROSITE" id="PS51986"/>
    </source>
</evidence>
<dbReference type="SUPFAM" id="SSF54368">
    <property type="entry name" value="Glutamine synthetase, N-terminal domain"/>
    <property type="match status" value="1"/>
</dbReference>
<keyword evidence="6 11" id="KW-0067">ATP-binding</keyword>
<dbReference type="InterPro" id="IPR008147">
    <property type="entry name" value="Gln_synt_N"/>
</dbReference>
<sequence length="479" mass="53650">MPFKGLPFKSEKDMADYIVKEGVELVDAVFTDPIGVQHHCTFAASECKEDDLKDGFAFDGSSIRLFKSIEKSDMVMKPDITTCFIDPFWKAKVMRVTCTIFDNEGNPFDRDPRAMCAKAKEYLKSTGLGDQVFFGPEPEFFVFDSVKFCAKPNKIMMELTGEDAPFSMDADHPNIGHRLNHKQFYFPTAPIDPTHDLRSEMLLTMGKVGLPIEKHHHEVAACQSELGIAFDEMVHCADNVMVYKYCVKMVAKKYGKVATFMPKPLFGDNGTGMHVHQSIWKGGTNTFFDEKGAYCKLSAACMHYIGGLLTHAPSVLAFSNPSVNSYKRLVPGYEAPTNLVFSKGNRSAAVRIPLFRGDNPKAKRLEFRCPDPSCCPYLAFAAMLMAGIDGIKNKISPGEPADFDIFEMSAEEKAAKGMRSTPQNLLEVSKALEGDHDFLLQGDVFKKDFIEAYIEYKKTEFITCDLVPNPKEFEMYFSC</sequence>
<name>A0A0G4HCR7_9ALVE</name>
<evidence type="ECO:0000256" key="4">
    <source>
        <dbReference type="ARBA" id="ARBA00022598"/>
    </source>
</evidence>
<evidence type="ECO:0000256" key="5">
    <source>
        <dbReference type="ARBA" id="ARBA00022741"/>
    </source>
</evidence>
<comment type="catalytic activity">
    <reaction evidence="11">
        <text>L-glutamate + NH4(+) + ATP = L-glutamine + ADP + phosphate + H(+)</text>
        <dbReference type="Rhea" id="RHEA:16169"/>
        <dbReference type="ChEBI" id="CHEBI:15378"/>
        <dbReference type="ChEBI" id="CHEBI:28938"/>
        <dbReference type="ChEBI" id="CHEBI:29985"/>
        <dbReference type="ChEBI" id="CHEBI:30616"/>
        <dbReference type="ChEBI" id="CHEBI:43474"/>
        <dbReference type="ChEBI" id="CHEBI:58359"/>
        <dbReference type="ChEBI" id="CHEBI:456216"/>
        <dbReference type="EC" id="6.3.1.2"/>
    </reaction>
</comment>
<dbReference type="GO" id="GO:0004356">
    <property type="term" value="F:glutamine synthetase activity"/>
    <property type="evidence" value="ECO:0007669"/>
    <property type="project" value="UniProtKB-EC"/>
</dbReference>
<dbReference type="InterPro" id="IPR004809">
    <property type="entry name" value="Gln_synth_I"/>
</dbReference>
<comment type="similarity">
    <text evidence="2 9 10">Belongs to the glutamine synthetase family.</text>
</comment>
<protein>
    <recommendedName>
        <fullName evidence="11">Glutamine synthetase</fullName>
        <ecNumber evidence="11">6.3.1.2</ecNumber>
    </recommendedName>
</protein>
<accession>A0A0G4HCR7</accession>
<feature type="domain" description="GS catalytic" evidence="13">
    <location>
        <begin position="112"/>
        <end position="479"/>
    </location>
</feature>
<dbReference type="EMBL" id="CDMZ01002317">
    <property type="protein sequence ID" value="CEM41835.1"/>
    <property type="molecule type" value="Genomic_DNA"/>
</dbReference>
<evidence type="ECO:0000256" key="9">
    <source>
        <dbReference type="PROSITE-ProRule" id="PRU01330"/>
    </source>
</evidence>
<dbReference type="Pfam" id="PF03951">
    <property type="entry name" value="Gln-synt_N"/>
    <property type="match status" value="1"/>
</dbReference>
<dbReference type="InterPro" id="IPR008146">
    <property type="entry name" value="Gln_synth_cat_dom"/>
</dbReference>
<evidence type="ECO:0000313" key="14">
    <source>
        <dbReference type="EMBL" id="CEM41835.1"/>
    </source>
</evidence>
<gene>
    <name evidence="14" type="ORF">Cvel_26302</name>
</gene>
<comment type="subunit">
    <text evidence="8">Dodecamer. Interacts with BFSP2 and VIM.</text>
</comment>
<dbReference type="PROSITE" id="PS51986">
    <property type="entry name" value="GS_BETA_GRASP"/>
    <property type="match status" value="1"/>
</dbReference>
<comment type="function">
    <text evidence="7">May act as a component of the cytoskeleton or as a chaperone for the reorganization of intermediate filament proteins during terminal differentiation in the lens. Does not seem to have enzymatic activity.</text>
</comment>
<organism evidence="14">
    <name type="scientific">Chromera velia CCMP2878</name>
    <dbReference type="NCBI Taxonomy" id="1169474"/>
    <lineage>
        <taxon>Eukaryota</taxon>
        <taxon>Sar</taxon>
        <taxon>Alveolata</taxon>
        <taxon>Colpodellida</taxon>
        <taxon>Chromeraceae</taxon>
        <taxon>Chromera</taxon>
    </lineage>
</organism>
<dbReference type="PROSITE" id="PS00180">
    <property type="entry name" value="GLNA_1"/>
    <property type="match status" value="1"/>
</dbReference>
<dbReference type="Gene3D" id="3.30.590.10">
    <property type="entry name" value="Glutamine synthetase/guanido kinase, catalytic domain"/>
    <property type="match status" value="1"/>
</dbReference>
<dbReference type="GO" id="GO:0016020">
    <property type="term" value="C:membrane"/>
    <property type="evidence" value="ECO:0007669"/>
    <property type="project" value="TreeGrafter"/>
</dbReference>
<proteinExistence type="inferred from homology"/>
<comment type="subcellular location">
    <subcellularLocation>
        <location evidence="1">Cytoplasm</location>
    </subcellularLocation>
</comment>
<evidence type="ECO:0000256" key="10">
    <source>
        <dbReference type="RuleBase" id="RU000384"/>
    </source>
</evidence>
<dbReference type="InterPro" id="IPR014746">
    <property type="entry name" value="Gln_synth/guanido_kin_cat_dom"/>
</dbReference>
<evidence type="ECO:0000256" key="8">
    <source>
        <dbReference type="ARBA" id="ARBA00038790"/>
    </source>
</evidence>
<reference evidence="14" key="1">
    <citation type="submission" date="2014-11" db="EMBL/GenBank/DDBJ databases">
        <authorList>
            <person name="Otto D Thomas"/>
            <person name="Naeem Raeece"/>
        </authorList>
    </citation>
    <scope>NUCLEOTIDE SEQUENCE</scope>
</reference>
<dbReference type="PANTHER" id="PTHR43407">
    <property type="entry name" value="GLUTAMINE SYNTHETASE"/>
    <property type="match status" value="1"/>
</dbReference>
<dbReference type="PhylomeDB" id="A0A0G4HCR7"/>
<evidence type="ECO:0000256" key="2">
    <source>
        <dbReference type="ARBA" id="ARBA00009897"/>
    </source>
</evidence>
<dbReference type="GO" id="GO:0006542">
    <property type="term" value="P:glutamine biosynthetic process"/>
    <property type="evidence" value="ECO:0007669"/>
    <property type="project" value="InterPro"/>
</dbReference>
<feature type="domain" description="GS beta-grasp" evidence="12">
    <location>
        <begin position="21"/>
        <end position="105"/>
    </location>
</feature>
<dbReference type="PROSITE" id="PS51987">
    <property type="entry name" value="GS_CATALYTIC"/>
    <property type="match status" value="1"/>
</dbReference>
<dbReference type="SMART" id="SM01230">
    <property type="entry name" value="Gln-synt_C"/>
    <property type="match status" value="1"/>
</dbReference>
<dbReference type="InterPro" id="IPR036651">
    <property type="entry name" value="Gln_synt_N_sf"/>
</dbReference>
<dbReference type="PANTHER" id="PTHR43407:SF1">
    <property type="entry name" value="LENGSIN"/>
    <property type="match status" value="1"/>
</dbReference>
<evidence type="ECO:0000256" key="1">
    <source>
        <dbReference type="ARBA" id="ARBA00004496"/>
    </source>
</evidence>
<evidence type="ECO:0000256" key="7">
    <source>
        <dbReference type="ARBA" id="ARBA00037583"/>
    </source>
</evidence>
<dbReference type="InterPro" id="IPR027303">
    <property type="entry name" value="Gln_synth_gly_rich_site"/>
</dbReference>
<dbReference type="GO" id="GO:0005737">
    <property type="term" value="C:cytoplasm"/>
    <property type="evidence" value="ECO:0007669"/>
    <property type="project" value="UniProtKB-SubCell"/>
</dbReference>
<evidence type="ECO:0000256" key="6">
    <source>
        <dbReference type="ARBA" id="ARBA00022840"/>
    </source>
</evidence>
<keyword evidence="4 11" id="KW-0436">Ligase</keyword>
<keyword evidence="3" id="KW-0963">Cytoplasm</keyword>
<dbReference type="Pfam" id="PF00120">
    <property type="entry name" value="Gln-synt_C"/>
    <property type="match status" value="1"/>
</dbReference>
<dbReference type="GO" id="GO:0019740">
    <property type="term" value="P:nitrogen utilization"/>
    <property type="evidence" value="ECO:0007669"/>
    <property type="project" value="TreeGrafter"/>
</dbReference>
<evidence type="ECO:0000259" key="13">
    <source>
        <dbReference type="PROSITE" id="PS51987"/>
    </source>
</evidence>
<dbReference type="InterPro" id="IPR027302">
    <property type="entry name" value="Gln_synth_N_conserv_site"/>
</dbReference>
<dbReference type="VEuPathDB" id="CryptoDB:Cvel_26302"/>
<dbReference type="EC" id="6.3.1.2" evidence="11"/>
<dbReference type="Gene3D" id="3.10.20.70">
    <property type="entry name" value="Glutamine synthetase, N-terminal domain"/>
    <property type="match status" value="1"/>
</dbReference>
<dbReference type="AlphaFoldDB" id="A0A0G4HCR7"/>
<dbReference type="GO" id="GO:0005524">
    <property type="term" value="F:ATP binding"/>
    <property type="evidence" value="ECO:0007669"/>
    <property type="project" value="UniProtKB-KW"/>
</dbReference>
<keyword evidence="5 11" id="KW-0547">Nucleotide-binding</keyword>
<evidence type="ECO:0000256" key="3">
    <source>
        <dbReference type="ARBA" id="ARBA00022490"/>
    </source>
</evidence>
<dbReference type="NCBIfam" id="TIGR00653">
    <property type="entry name" value="GlnA"/>
    <property type="match status" value="1"/>
</dbReference>
<evidence type="ECO:0000256" key="11">
    <source>
        <dbReference type="RuleBase" id="RU004356"/>
    </source>
</evidence>